<organism evidence="3 4">
    <name type="scientific">Pelobates cultripes</name>
    <name type="common">Western spadefoot toad</name>
    <dbReference type="NCBI Taxonomy" id="61616"/>
    <lineage>
        <taxon>Eukaryota</taxon>
        <taxon>Metazoa</taxon>
        <taxon>Chordata</taxon>
        <taxon>Craniata</taxon>
        <taxon>Vertebrata</taxon>
        <taxon>Euteleostomi</taxon>
        <taxon>Amphibia</taxon>
        <taxon>Batrachia</taxon>
        <taxon>Anura</taxon>
        <taxon>Pelobatoidea</taxon>
        <taxon>Pelobatidae</taxon>
        <taxon>Pelobates</taxon>
    </lineage>
</organism>
<keyword evidence="2" id="KW-0812">Transmembrane</keyword>
<dbReference type="InterPro" id="IPR013783">
    <property type="entry name" value="Ig-like_fold"/>
</dbReference>
<evidence type="ECO:0000256" key="2">
    <source>
        <dbReference type="SAM" id="Phobius"/>
    </source>
</evidence>
<evidence type="ECO:0000313" key="4">
    <source>
        <dbReference type="Proteomes" id="UP001295444"/>
    </source>
</evidence>
<name>A0AAD1WAA8_PELCU</name>
<protein>
    <submittedName>
        <fullName evidence="3">DNA ligase 1-like</fullName>
    </submittedName>
</protein>
<proteinExistence type="predicted"/>
<dbReference type="Gene3D" id="2.60.40.10">
    <property type="entry name" value="Immunoglobulins"/>
    <property type="match status" value="1"/>
</dbReference>
<feature type="transmembrane region" description="Helical" evidence="2">
    <location>
        <begin position="222"/>
        <end position="244"/>
    </location>
</feature>
<dbReference type="AlphaFoldDB" id="A0AAD1WAA8"/>
<feature type="region of interest" description="Disordered" evidence="1">
    <location>
        <begin position="146"/>
        <end position="174"/>
    </location>
</feature>
<dbReference type="GO" id="GO:0016874">
    <property type="term" value="F:ligase activity"/>
    <property type="evidence" value="ECO:0007669"/>
    <property type="project" value="UniProtKB-KW"/>
</dbReference>
<gene>
    <name evidence="3" type="ORF">PECUL_23A005969</name>
</gene>
<keyword evidence="4" id="KW-1185">Reference proteome</keyword>
<evidence type="ECO:0000313" key="3">
    <source>
        <dbReference type="EMBL" id="CAH2295670.1"/>
    </source>
</evidence>
<dbReference type="InterPro" id="IPR036179">
    <property type="entry name" value="Ig-like_dom_sf"/>
</dbReference>
<accession>A0AAD1WAA8</accession>
<keyword evidence="3" id="KW-0436">Ligase</keyword>
<feature type="compositionally biased region" description="Acidic residues" evidence="1">
    <location>
        <begin position="164"/>
        <end position="173"/>
    </location>
</feature>
<dbReference type="EMBL" id="OW240916">
    <property type="protein sequence ID" value="CAH2295670.1"/>
    <property type="molecule type" value="Genomic_DNA"/>
</dbReference>
<keyword evidence="2" id="KW-1133">Transmembrane helix</keyword>
<dbReference type="Proteomes" id="UP001295444">
    <property type="component" value="Chromosome 05"/>
</dbReference>
<reference evidence="3" key="1">
    <citation type="submission" date="2022-03" db="EMBL/GenBank/DDBJ databases">
        <authorList>
            <person name="Alioto T."/>
            <person name="Alioto T."/>
            <person name="Gomez Garrido J."/>
        </authorList>
    </citation>
    <scope>NUCLEOTIDE SEQUENCE</scope>
</reference>
<sequence length="245" mass="27267">MPGLLSVSNQGCHESRITIFRYSKDELVVKSPSRLLIPCRFYADEQVGTNQFLLEWGLTPENRDNYTPILRLYDTILEYMENGNSRAQVFVYLVQEGNCSLVINPTYTNDSGTYEIRLTINGVQHSPVPVIKVKVLGDKTVSLPEEIQSVNEEGERENTINEAESSEEKEAEDVVSVPLHATAEGGGSEKKSESFDCNSFAPQILLYAQILQKLEHEHKLKLLTYGVIVFGILLSIGSSIGVIIG</sequence>
<dbReference type="SUPFAM" id="SSF48726">
    <property type="entry name" value="Immunoglobulin"/>
    <property type="match status" value="1"/>
</dbReference>
<keyword evidence="2" id="KW-0472">Membrane</keyword>
<evidence type="ECO:0000256" key="1">
    <source>
        <dbReference type="SAM" id="MobiDB-lite"/>
    </source>
</evidence>